<accession>A0A1W2TAQ4</accession>
<protein>
    <submittedName>
        <fullName evidence="1">Putative Ribonucleoside-diphosphate reductase large subunit</fullName>
    </submittedName>
</protein>
<dbReference type="SUPFAM" id="SSF51197">
    <property type="entry name" value="Clavaminate synthase-like"/>
    <property type="match status" value="1"/>
</dbReference>
<dbReference type="OMA" id="RPRFMAQ"/>
<dbReference type="Proteomes" id="UP000054516">
    <property type="component" value="Unassembled WGS sequence"/>
</dbReference>
<dbReference type="Gene3D" id="2.60.120.620">
    <property type="entry name" value="q2cbj1_9rhob like domain"/>
    <property type="match status" value="1"/>
</dbReference>
<organism evidence="1">
    <name type="scientific">Rosellinia necatrix</name>
    <name type="common">White root-rot fungus</name>
    <dbReference type="NCBI Taxonomy" id="77044"/>
    <lineage>
        <taxon>Eukaryota</taxon>
        <taxon>Fungi</taxon>
        <taxon>Dikarya</taxon>
        <taxon>Ascomycota</taxon>
        <taxon>Pezizomycotina</taxon>
        <taxon>Sordariomycetes</taxon>
        <taxon>Xylariomycetidae</taxon>
        <taxon>Xylariales</taxon>
        <taxon>Xylariaceae</taxon>
        <taxon>Rosellinia</taxon>
    </lineage>
</organism>
<dbReference type="AlphaFoldDB" id="A0A1W2TAQ4"/>
<gene>
    <name evidence="1" type="ORF">SAMD00023353_1701360</name>
</gene>
<keyword evidence="2" id="KW-1185">Reference proteome</keyword>
<name>A0A1W2TAQ4_ROSNE</name>
<reference evidence="1" key="1">
    <citation type="submission" date="2016-03" db="EMBL/GenBank/DDBJ databases">
        <title>Draft genome sequence of Rosellinia necatrix.</title>
        <authorList>
            <person name="Kanematsu S."/>
        </authorList>
    </citation>
    <scope>NUCLEOTIDE SEQUENCE [LARGE SCALE GENOMIC DNA]</scope>
    <source>
        <strain evidence="1">W97</strain>
    </source>
</reference>
<evidence type="ECO:0000313" key="1">
    <source>
        <dbReference type="EMBL" id="GAP82678.2"/>
    </source>
</evidence>
<dbReference type="EMBL" id="DF977462">
    <property type="protein sequence ID" value="GAP82678.2"/>
    <property type="molecule type" value="Genomic_DNA"/>
</dbReference>
<dbReference type="OrthoDB" id="4664297at2759"/>
<proteinExistence type="predicted"/>
<sequence>MASPPAPLTDAEKEFFLEHGYLKLTNCFTREQAAEVCEGVWTRLGMSPTDKSTWTKERTNMPSHRTFDVAAFAPKAWAAICELCGGEGRVAPSSRAWRDSLIVNLGTAAAAARGGPTPPRELPGWHVDGDFFVHYLDSPEQALLVTPLLTDVEAGSGSSGVGAAGATVLCPPGVGHVARWLHAHPRGVSPWMRPRDDGPGFALEGSAAPWYAAFLATVPDAAFVEAAGAVGDVFLMHPLMMHSATDNPLRRVRIITNPPVALREPHCFDRPDGDYSLVERKTIMCIGEEKLKGWKITGPREPVVTQRMRGLEAMKREEERRLEESKKQAVAAA</sequence>
<evidence type="ECO:0000313" key="2">
    <source>
        <dbReference type="Proteomes" id="UP000054516"/>
    </source>
</evidence>